<keyword evidence="3" id="KW-1185">Reference proteome</keyword>
<gene>
    <name evidence="2" type="ORF">ACFSHS_07465</name>
</gene>
<dbReference type="Gene3D" id="1.10.630.10">
    <property type="entry name" value="Cytochrome P450"/>
    <property type="match status" value="1"/>
</dbReference>
<organism evidence="2 3">
    <name type="scientific">Blastococcus deserti</name>
    <dbReference type="NCBI Taxonomy" id="2259033"/>
    <lineage>
        <taxon>Bacteria</taxon>
        <taxon>Bacillati</taxon>
        <taxon>Actinomycetota</taxon>
        <taxon>Actinomycetes</taxon>
        <taxon>Geodermatophilales</taxon>
        <taxon>Geodermatophilaceae</taxon>
        <taxon>Blastococcus</taxon>
    </lineage>
</organism>
<comment type="caution">
    <text evidence="2">The sequence shown here is derived from an EMBL/GenBank/DDBJ whole genome shotgun (WGS) entry which is preliminary data.</text>
</comment>
<dbReference type="Proteomes" id="UP001597402">
    <property type="component" value="Unassembled WGS sequence"/>
</dbReference>
<dbReference type="EMBL" id="JBHUHP010000008">
    <property type="protein sequence ID" value="MFD2091413.1"/>
    <property type="molecule type" value="Genomic_DNA"/>
</dbReference>
<name>A0ABW4X9C9_9ACTN</name>
<sequence>MDLNGVVRQMSSATSRVVEAAAPVLDLVDSSVSLLWEGYRFGSRRFARAGADLFDTRLMLTRATFTYGEEAARHFYTPDRLTRKGALPLPNLALLQDVGSVQVLDGAEHRHRKAMFLSMMTPAALDELVALFEQEWGEAERRWAAQEHVVLLDAVHEVLCRTVCAWSGVPLAEEEVPERTRQLVSMFEGAGAFGPRNWRGQLLRHSAEKWVRGLVDQVRSGRLDVDDQRPLRVVATHRGLDGNLLSTAVAAVELINVLRPTVAIGRFIVFAALALHEHPEQRARLTDDDALRAFAQEVRRFYAFFPVVGGRVAEEFVWRDRSFRRGEWLLLDLYATNHDARIWGDPEVFRPERFRERSPGPFDLVPQGGGDHAATHRCAGEWPTVRLLERAVGLLAELSHDVPPQDLTVDLTQMPTSPRSGMVVHVRA</sequence>
<dbReference type="PANTHER" id="PTHR46696:SF1">
    <property type="entry name" value="CYTOCHROME P450 YJIB-RELATED"/>
    <property type="match status" value="1"/>
</dbReference>
<dbReference type="PANTHER" id="PTHR46696">
    <property type="entry name" value="P450, PUTATIVE (EUROFUNG)-RELATED"/>
    <property type="match status" value="1"/>
</dbReference>
<dbReference type="SUPFAM" id="SSF48264">
    <property type="entry name" value="Cytochrome P450"/>
    <property type="match status" value="1"/>
</dbReference>
<protein>
    <submittedName>
        <fullName evidence="2">Cytochrome P450</fullName>
    </submittedName>
</protein>
<dbReference type="InterPro" id="IPR001128">
    <property type="entry name" value="Cyt_P450"/>
</dbReference>
<comment type="similarity">
    <text evidence="1">Belongs to the cytochrome P450 family.</text>
</comment>
<reference evidence="3" key="1">
    <citation type="journal article" date="2019" name="Int. J. Syst. Evol. Microbiol.">
        <title>The Global Catalogue of Microorganisms (GCM) 10K type strain sequencing project: providing services to taxonomists for standard genome sequencing and annotation.</title>
        <authorList>
            <consortium name="The Broad Institute Genomics Platform"/>
            <consortium name="The Broad Institute Genome Sequencing Center for Infectious Disease"/>
            <person name="Wu L."/>
            <person name="Ma J."/>
        </authorList>
    </citation>
    <scope>NUCLEOTIDE SEQUENCE [LARGE SCALE GENOMIC DNA]</scope>
    <source>
        <strain evidence="3">JCM 3338</strain>
    </source>
</reference>
<evidence type="ECO:0000256" key="1">
    <source>
        <dbReference type="ARBA" id="ARBA00010617"/>
    </source>
</evidence>
<dbReference type="InterPro" id="IPR036396">
    <property type="entry name" value="Cyt_P450_sf"/>
</dbReference>
<dbReference type="Pfam" id="PF00067">
    <property type="entry name" value="p450"/>
    <property type="match status" value="1"/>
</dbReference>
<accession>A0ABW4X9C9</accession>
<evidence type="ECO:0000313" key="3">
    <source>
        <dbReference type="Proteomes" id="UP001597402"/>
    </source>
</evidence>
<evidence type="ECO:0000313" key="2">
    <source>
        <dbReference type="EMBL" id="MFD2091413.1"/>
    </source>
</evidence>
<dbReference type="CDD" id="cd11067">
    <property type="entry name" value="CYP152"/>
    <property type="match status" value="1"/>
</dbReference>
<proteinExistence type="inferred from homology"/>
<dbReference type="RefSeq" id="WP_376873673.1">
    <property type="nucleotide sequence ID" value="NZ_JBHUHP010000008.1"/>
</dbReference>